<proteinExistence type="predicted"/>
<protein>
    <submittedName>
        <fullName evidence="1">Uncharacterized protein</fullName>
    </submittedName>
</protein>
<organism evidence="1 2">
    <name type="scientific">Pyricularia oryzae</name>
    <name type="common">Rice blast fungus</name>
    <name type="synonym">Magnaporthe oryzae</name>
    <dbReference type="NCBI Taxonomy" id="318829"/>
    <lineage>
        <taxon>Eukaryota</taxon>
        <taxon>Fungi</taxon>
        <taxon>Dikarya</taxon>
        <taxon>Ascomycota</taxon>
        <taxon>Pezizomycotina</taxon>
        <taxon>Sordariomycetes</taxon>
        <taxon>Sordariomycetidae</taxon>
        <taxon>Magnaporthales</taxon>
        <taxon>Pyriculariaceae</taxon>
        <taxon>Pyricularia</taxon>
    </lineage>
</organism>
<reference evidence="1 2" key="1">
    <citation type="journal article" date="2019" name="Mol. Biol. Evol.">
        <title>Blast fungal genomes show frequent chromosomal changes, gene gains and losses, and effector gene turnover.</title>
        <authorList>
            <person name="Gomez Luciano L.B."/>
            <person name="Jason Tsai I."/>
            <person name="Chuma I."/>
            <person name="Tosa Y."/>
            <person name="Chen Y.H."/>
            <person name="Li J.Y."/>
            <person name="Li M.Y."/>
            <person name="Jade Lu M.Y."/>
            <person name="Nakayashiki H."/>
            <person name="Li W.H."/>
        </authorList>
    </citation>
    <scope>NUCLEOTIDE SEQUENCE [LARGE SCALE GENOMIC DNA]</scope>
    <source>
        <strain evidence="1">MZ5-1-6</strain>
    </source>
</reference>
<evidence type="ECO:0000313" key="1">
    <source>
        <dbReference type="EMBL" id="QBZ64082.1"/>
    </source>
</evidence>
<accession>A0A4P7NPI6</accession>
<evidence type="ECO:0000313" key="2">
    <source>
        <dbReference type="Proteomes" id="UP000294847"/>
    </source>
</evidence>
<gene>
    <name evidence="1" type="ORF">PoMZ_05773</name>
</gene>
<name>A0A4P7NPI6_PYROR</name>
<sequence>MVWSRKIAVVNHSHLSMPQIWKCLLALATIVSHQGSATCCQIALVKNISSTIRSSGYAAAATRNCIHNSTWLATRRHWSCNVVSLKI</sequence>
<dbReference type="Proteomes" id="UP000294847">
    <property type="component" value="Chromosome 6"/>
</dbReference>
<dbReference type="EMBL" id="CP034209">
    <property type="protein sequence ID" value="QBZ64082.1"/>
    <property type="molecule type" value="Genomic_DNA"/>
</dbReference>
<dbReference type="AlphaFoldDB" id="A0A4P7NPI6"/>